<proteinExistence type="predicted"/>
<sequence>MDILLQYLNIRRQKQEYIKVVGIPCNTTYQALGLKMADRAVAIVDYMQQTYQSTYLFVGIIDAEYCNRTSRAVFSYTDFCQLTCGPGE</sequence>
<name>A0A8S5UKQ3_9VIRU</name>
<protein>
    <submittedName>
        <fullName evidence="1">Uncharacterized protein</fullName>
    </submittedName>
</protein>
<dbReference type="EMBL" id="BK016100">
    <property type="protein sequence ID" value="DAF94950.1"/>
    <property type="molecule type" value="Genomic_DNA"/>
</dbReference>
<organism evidence="1">
    <name type="scientific">Microviridae sp. ctLZT1</name>
    <dbReference type="NCBI Taxonomy" id="2824992"/>
    <lineage>
        <taxon>Viruses</taxon>
        <taxon>Monodnaviria</taxon>
        <taxon>Sangervirae</taxon>
        <taxon>Phixviricota</taxon>
        <taxon>Malgrandaviricetes</taxon>
        <taxon>Petitvirales</taxon>
        <taxon>Microviridae</taxon>
    </lineage>
</organism>
<accession>A0A8S5UKQ3</accession>
<reference evidence="1" key="1">
    <citation type="journal article" date="2021" name="Proc. Natl. Acad. Sci. U.S.A.">
        <title>A Catalog of Tens of Thousands of Viruses from Human Metagenomes Reveals Hidden Associations with Chronic Diseases.</title>
        <authorList>
            <person name="Tisza M.J."/>
            <person name="Buck C.B."/>
        </authorList>
    </citation>
    <scope>NUCLEOTIDE SEQUENCE</scope>
    <source>
        <strain evidence="1">CtLZT1</strain>
    </source>
</reference>
<evidence type="ECO:0000313" key="1">
    <source>
        <dbReference type="EMBL" id="DAF94950.1"/>
    </source>
</evidence>